<protein>
    <recommendedName>
        <fullName evidence="3">FAD/NAD(P)-binding domain-containing protein</fullName>
    </recommendedName>
</protein>
<dbReference type="AlphaFoldDB" id="A0A0D7B3L9"/>
<evidence type="ECO:0008006" key="3">
    <source>
        <dbReference type="Google" id="ProtNLM"/>
    </source>
</evidence>
<dbReference type="SUPFAM" id="SSF51905">
    <property type="entry name" value="FAD/NAD(P)-binding domain"/>
    <property type="match status" value="1"/>
</dbReference>
<sequence>MLTILLGVVFAAAALYVRHSYRKLRQKLLAIETVTLELPLLGQKRAGEKIKGTAVICGGSLAGLFTARVCADHFEKVVVVETEDWLSKENGVTPQRWQDAPPRARVIQWKSAHAWLVLIYYALERLFPNLLEMCKAFGIHVTTGDIGVHITGKHITGPYINGQRFGPEGSPKMLCCSRPGFETLLRALVLDPVAYPNVSQISGTVIGVVESKSERRLEEVSVKTPEGTHVIDAVLVVDCTGPGQAVYKTMPSAPPLDSITETYHPKMNYCTSHFALTPEMAERVPMSTYLLPAAGDVSRCLIMFQQDHLSIAISCGAWGSSKDLPTTLEGIREHVAGMGYTAPKHVWDVLDMLKEVEDTITSSLVRCPASFWTHYERVADQLPVNYVAIGDSVGRVNPVFGQGASKALIGAIGMNTLLHEVQGIDNDFAKRVHKAQAGRMKRFWSGTKSADYTHSTTIPAAGETLEHGNIPRLFVRYIQILAPTDFRAARLAWKNMMALDGTSIDIFSPMLFSKILWMMFTERVLGVNLKA</sequence>
<name>A0A0D7B3L9_9AGAR</name>
<keyword evidence="2" id="KW-1185">Reference proteome</keyword>
<dbReference type="Proteomes" id="UP000054007">
    <property type="component" value="Unassembled WGS sequence"/>
</dbReference>
<organism evidence="1 2">
    <name type="scientific">Cylindrobasidium torrendii FP15055 ss-10</name>
    <dbReference type="NCBI Taxonomy" id="1314674"/>
    <lineage>
        <taxon>Eukaryota</taxon>
        <taxon>Fungi</taxon>
        <taxon>Dikarya</taxon>
        <taxon>Basidiomycota</taxon>
        <taxon>Agaricomycotina</taxon>
        <taxon>Agaricomycetes</taxon>
        <taxon>Agaricomycetidae</taxon>
        <taxon>Agaricales</taxon>
        <taxon>Marasmiineae</taxon>
        <taxon>Physalacriaceae</taxon>
        <taxon>Cylindrobasidium</taxon>
    </lineage>
</organism>
<dbReference type="OrthoDB" id="10051892at2759"/>
<proteinExistence type="predicted"/>
<gene>
    <name evidence="1" type="ORF">CYLTODRAFT_401464</name>
</gene>
<evidence type="ECO:0000313" key="1">
    <source>
        <dbReference type="EMBL" id="KIY64759.1"/>
    </source>
</evidence>
<evidence type="ECO:0000313" key="2">
    <source>
        <dbReference type="Proteomes" id="UP000054007"/>
    </source>
</evidence>
<dbReference type="InterPro" id="IPR036188">
    <property type="entry name" value="FAD/NAD-bd_sf"/>
</dbReference>
<dbReference type="EMBL" id="KN880620">
    <property type="protein sequence ID" value="KIY64759.1"/>
    <property type="molecule type" value="Genomic_DNA"/>
</dbReference>
<accession>A0A0D7B3L9</accession>
<reference evidence="1 2" key="1">
    <citation type="journal article" date="2015" name="Fungal Genet. Biol.">
        <title>Evolution of novel wood decay mechanisms in Agaricales revealed by the genome sequences of Fistulina hepatica and Cylindrobasidium torrendii.</title>
        <authorList>
            <person name="Floudas D."/>
            <person name="Held B.W."/>
            <person name="Riley R."/>
            <person name="Nagy L.G."/>
            <person name="Koehler G."/>
            <person name="Ransdell A.S."/>
            <person name="Younus H."/>
            <person name="Chow J."/>
            <person name="Chiniquy J."/>
            <person name="Lipzen A."/>
            <person name="Tritt A."/>
            <person name="Sun H."/>
            <person name="Haridas S."/>
            <person name="LaButti K."/>
            <person name="Ohm R.A."/>
            <person name="Kues U."/>
            <person name="Blanchette R.A."/>
            <person name="Grigoriev I.V."/>
            <person name="Minto R.E."/>
            <person name="Hibbett D.S."/>
        </authorList>
    </citation>
    <scope>NUCLEOTIDE SEQUENCE [LARGE SCALE GENOMIC DNA]</scope>
    <source>
        <strain evidence="1 2">FP15055 ss-10</strain>
    </source>
</reference>
<dbReference type="Gene3D" id="3.50.50.60">
    <property type="entry name" value="FAD/NAD(P)-binding domain"/>
    <property type="match status" value="1"/>
</dbReference>